<accession>A0A4U8T1U6</accession>
<sequence length="104" mass="12062">MESKNVVYGEVARRLFDEALGYMERRMGWEFDDEIAKALENFFAECGLPLDNGLAYITNNIYVGGSYGFLEELEESEAKRIKGSDKEEFVYWNAKTGCFIERLY</sequence>
<gene>
    <name evidence="1" type="ORF">LS74_001225</name>
</gene>
<reference evidence="1 2" key="1">
    <citation type="journal article" date="2014" name="Genome Announc.">
        <title>Draft genome sequences of eight enterohepatic helicobacter species isolated from both laboratory and wild rodents.</title>
        <authorList>
            <person name="Sheh A."/>
            <person name="Shen Z."/>
            <person name="Fox J.G."/>
        </authorList>
    </citation>
    <scope>NUCLEOTIDE SEQUENCE [LARGE SCALE GENOMIC DNA]</scope>
    <source>
        <strain evidence="1 2">MIT 96-1001</strain>
    </source>
</reference>
<dbReference type="RefSeq" id="WP_034588007.1">
    <property type="nucleotide sequence ID" value="NZ_JRPE02000002.1"/>
</dbReference>
<dbReference type="EMBL" id="JRPE02000002">
    <property type="protein sequence ID" value="TLD93381.1"/>
    <property type="molecule type" value="Genomic_DNA"/>
</dbReference>
<evidence type="ECO:0000313" key="1">
    <source>
        <dbReference type="EMBL" id="TLD93381.1"/>
    </source>
</evidence>
<dbReference type="Proteomes" id="UP000029921">
    <property type="component" value="Unassembled WGS sequence"/>
</dbReference>
<proteinExistence type="predicted"/>
<protein>
    <submittedName>
        <fullName evidence="1">Uncharacterized protein</fullName>
    </submittedName>
</protein>
<organism evidence="1 2">
    <name type="scientific">Helicobacter magdeburgensis</name>
    <dbReference type="NCBI Taxonomy" id="471858"/>
    <lineage>
        <taxon>Bacteria</taxon>
        <taxon>Pseudomonadati</taxon>
        <taxon>Campylobacterota</taxon>
        <taxon>Epsilonproteobacteria</taxon>
        <taxon>Campylobacterales</taxon>
        <taxon>Helicobacteraceae</taxon>
        <taxon>Helicobacter</taxon>
    </lineage>
</organism>
<name>A0A4U8T1U6_9HELI</name>
<keyword evidence="2" id="KW-1185">Reference proteome</keyword>
<evidence type="ECO:0000313" key="2">
    <source>
        <dbReference type="Proteomes" id="UP000029921"/>
    </source>
</evidence>
<comment type="caution">
    <text evidence="1">The sequence shown here is derived from an EMBL/GenBank/DDBJ whole genome shotgun (WGS) entry which is preliminary data.</text>
</comment>
<dbReference type="AlphaFoldDB" id="A0A4U8T1U6"/>